<dbReference type="eggNOG" id="COG1435">
    <property type="taxonomic scope" value="Bacteria"/>
</dbReference>
<evidence type="ECO:0000256" key="5">
    <source>
        <dbReference type="ARBA" id="ARBA00023237"/>
    </source>
</evidence>
<dbReference type="InterPro" id="IPR033985">
    <property type="entry name" value="SusD-like_N"/>
</dbReference>
<dbReference type="AlphaFoldDB" id="D1PZD6"/>
<dbReference type="RefSeq" id="WP_007174424.1">
    <property type="nucleotide sequence ID" value="NZ_GG704781.1"/>
</dbReference>
<evidence type="ECO:0000313" key="8">
    <source>
        <dbReference type="EMBL" id="EFA43370.1"/>
    </source>
</evidence>
<evidence type="ECO:0000313" key="9">
    <source>
        <dbReference type="Proteomes" id="UP000003160"/>
    </source>
</evidence>
<dbReference type="EMBL" id="ACKS01000082">
    <property type="protein sequence ID" value="EFA43370.1"/>
    <property type="molecule type" value="Genomic_DNA"/>
</dbReference>
<feature type="domain" description="RagB/SusD" evidence="6">
    <location>
        <begin position="303"/>
        <end position="589"/>
    </location>
</feature>
<evidence type="ECO:0000256" key="1">
    <source>
        <dbReference type="ARBA" id="ARBA00004442"/>
    </source>
</evidence>
<dbReference type="HOGENOM" id="CLU_015553_0_0_10"/>
<proteinExistence type="inferred from homology"/>
<evidence type="ECO:0000256" key="3">
    <source>
        <dbReference type="ARBA" id="ARBA00022729"/>
    </source>
</evidence>
<sequence length="589" mass="66961">MKIRQSIFGAAMVSLSLLSCGDKMDYHEYTAFDHSYIDRNFEYVGGFMTTIYNDLDADFGNFSGAMLSSATDESEFSTSGNAIEDFYNGAWSPANPRPTIWKNAWEGITYCNEFLDNWTGLDFPEFAMNKDYEKKLYQYNNYKYECRWARAYFYFTLVRQYGAVPLKTHNLTGAEEAALPRVSSDSIFAFIDAECEDIQDSIIKDYTDLGDMALASPETGRANKYAVMALRAQAALYHASPLFNPTNDVKRWYKAAKACQALIDSCQAAGKTLAKTYSNLWATDFYSNSEAYGEILFARRVGASRTFESYNFPVGYSSGQGGNCPTQDLVDAYCMTNGKSINEQGSGYDAQNPYANRDPRFNMTIAHNGEVWPNDLVNTTHTTLETYVGGFHGRPTTSYATPTGYYLKKYCNPSQILRTGYQTTSAHGWLTFRLGAAYLDYAEALFQYFKAQGKENAADETNEEFKHSAREMASKTRQRAGIPSFNIGISNDEFWESYKNERRVELAFEGHRFYDVRRWKEDGEKFMNIHRMEIIPVYAEDGTTISSYTYTTVSYTRGNGKWLDKWNLFPIPQTEIMKSGEVLSQNPGW</sequence>
<dbReference type="PROSITE" id="PS51257">
    <property type="entry name" value="PROKAR_LIPOPROTEIN"/>
    <property type="match status" value="1"/>
</dbReference>
<comment type="similarity">
    <text evidence="2">Belongs to the SusD family.</text>
</comment>
<organism evidence="8 9">
    <name type="scientific">Hallella bergensis DSM 17361</name>
    <dbReference type="NCBI Taxonomy" id="585502"/>
    <lineage>
        <taxon>Bacteria</taxon>
        <taxon>Pseudomonadati</taxon>
        <taxon>Bacteroidota</taxon>
        <taxon>Bacteroidia</taxon>
        <taxon>Bacteroidales</taxon>
        <taxon>Prevotellaceae</taxon>
        <taxon>Hallella</taxon>
    </lineage>
</organism>
<gene>
    <name evidence="8" type="ORF">HMPREF0645_2321</name>
</gene>
<evidence type="ECO:0000256" key="2">
    <source>
        <dbReference type="ARBA" id="ARBA00006275"/>
    </source>
</evidence>
<dbReference type="InterPro" id="IPR011990">
    <property type="entry name" value="TPR-like_helical_dom_sf"/>
</dbReference>
<comment type="subcellular location">
    <subcellularLocation>
        <location evidence="1">Cell outer membrane</location>
    </subcellularLocation>
</comment>
<accession>D1PZD6</accession>
<dbReference type="GO" id="GO:0009279">
    <property type="term" value="C:cell outer membrane"/>
    <property type="evidence" value="ECO:0007669"/>
    <property type="project" value="UniProtKB-SubCell"/>
</dbReference>
<dbReference type="SUPFAM" id="SSF48452">
    <property type="entry name" value="TPR-like"/>
    <property type="match status" value="1"/>
</dbReference>
<name>D1PZD6_9BACT</name>
<dbReference type="Pfam" id="PF14322">
    <property type="entry name" value="SusD-like_3"/>
    <property type="match status" value="1"/>
</dbReference>
<dbReference type="Gene3D" id="1.25.40.390">
    <property type="match status" value="1"/>
</dbReference>
<evidence type="ECO:0000259" key="6">
    <source>
        <dbReference type="Pfam" id="PF07980"/>
    </source>
</evidence>
<evidence type="ECO:0000256" key="4">
    <source>
        <dbReference type="ARBA" id="ARBA00023136"/>
    </source>
</evidence>
<keyword evidence="4" id="KW-0472">Membrane</keyword>
<keyword evidence="5" id="KW-0998">Cell outer membrane</keyword>
<dbReference type="OrthoDB" id="691231at2"/>
<protein>
    <submittedName>
        <fullName evidence="8">SusD family protein</fullName>
    </submittedName>
</protein>
<comment type="caution">
    <text evidence="8">The sequence shown here is derived from an EMBL/GenBank/DDBJ whole genome shotgun (WGS) entry which is preliminary data.</text>
</comment>
<dbReference type="Pfam" id="PF07980">
    <property type="entry name" value="SusD_RagB"/>
    <property type="match status" value="1"/>
</dbReference>
<evidence type="ECO:0000259" key="7">
    <source>
        <dbReference type="Pfam" id="PF14322"/>
    </source>
</evidence>
<keyword evidence="3" id="KW-0732">Signal</keyword>
<feature type="domain" description="SusD-like N-terminal" evidence="7">
    <location>
        <begin position="75"/>
        <end position="231"/>
    </location>
</feature>
<dbReference type="InterPro" id="IPR012944">
    <property type="entry name" value="SusD_RagB_dom"/>
</dbReference>
<dbReference type="Proteomes" id="UP000003160">
    <property type="component" value="Unassembled WGS sequence"/>
</dbReference>
<keyword evidence="9" id="KW-1185">Reference proteome</keyword>
<reference evidence="8 9" key="1">
    <citation type="submission" date="2009-10" db="EMBL/GenBank/DDBJ databases">
        <authorList>
            <person name="Qin X."/>
            <person name="Bachman B."/>
            <person name="Battles P."/>
            <person name="Bell A."/>
            <person name="Bess C."/>
            <person name="Bickham C."/>
            <person name="Chaboub L."/>
            <person name="Chen D."/>
            <person name="Coyle M."/>
            <person name="Deiros D.R."/>
            <person name="Dinh H."/>
            <person name="Forbes L."/>
            <person name="Fowler G."/>
            <person name="Francisco L."/>
            <person name="Fu Q."/>
            <person name="Gubbala S."/>
            <person name="Hale W."/>
            <person name="Han Y."/>
            <person name="Hemphill L."/>
            <person name="Highlander S.K."/>
            <person name="Hirani K."/>
            <person name="Hogues M."/>
            <person name="Jackson L."/>
            <person name="Jakkamsetti A."/>
            <person name="Javaid M."/>
            <person name="Jiang H."/>
            <person name="Korchina V."/>
            <person name="Kovar C."/>
            <person name="Lara F."/>
            <person name="Lee S."/>
            <person name="Mata R."/>
            <person name="Mathew T."/>
            <person name="Moen C."/>
            <person name="Morales K."/>
            <person name="Munidasa M."/>
            <person name="Nazareth L."/>
            <person name="Ngo R."/>
            <person name="Nguyen L."/>
            <person name="Okwuonu G."/>
            <person name="Ongeri F."/>
            <person name="Patil S."/>
            <person name="Petrosino J."/>
            <person name="Pham C."/>
            <person name="Pham P."/>
            <person name="Pu L.-L."/>
            <person name="Puazo M."/>
            <person name="Raj R."/>
            <person name="Reid J."/>
            <person name="Rouhana J."/>
            <person name="Saada N."/>
            <person name="Shang Y."/>
            <person name="Simmons D."/>
            <person name="Thornton R."/>
            <person name="Warren J."/>
            <person name="Weissenberger G."/>
            <person name="Zhang J."/>
            <person name="Zhang L."/>
            <person name="Zhou C."/>
            <person name="Zhu D."/>
            <person name="Muzny D."/>
            <person name="Worley K."/>
            <person name="Gibbs R."/>
        </authorList>
    </citation>
    <scope>NUCLEOTIDE SEQUENCE [LARGE SCALE GENOMIC DNA]</scope>
    <source>
        <strain evidence="8 9">DSM 17361</strain>
    </source>
</reference>